<dbReference type="Proteomes" id="UP000220353">
    <property type="component" value="Unassembled WGS sequence"/>
</dbReference>
<dbReference type="EMBL" id="NWTC01000007">
    <property type="protein sequence ID" value="PDT47869.1"/>
    <property type="molecule type" value="Genomic_DNA"/>
</dbReference>
<dbReference type="Proteomes" id="UP000466694">
    <property type="component" value="Unassembled WGS sequence"/>
</dbReference>
<evidence type="ECO:0000256" key="1">
    <source>
        <dbReference type="SAM" id="MobiDB-lite"/>
    </source>
</evidence>
<dbReference type="RefSeq" id="WP_037393562.1">
    <property type="nucleotide sequence ID" value="NZ_BJNI01000039.1"/>
</dbReference>
<evidence type="ECO:0000313" key="5">
    <source>
        <dbReference type="Proteomes" id="UP000466694"/>
    </source>
</evidence>
<dbReference type="Pfam" id="PF11927">
    <property type="entry name" value="HODM_asu-like"/>
    <property type="match status" value="1"/>
</dbReference>
<protein>
    <submittedName>
        <fullName evidence="3">DUF3445 domain-containing protein</fullName>
    </submittedName>
</protein>
<name>A0A2A6M0E4_RHIFR</name>
<reference evidence="3 4" key="2">
    <citation type="submission" date="2017-09" db="EMBL/GenBank/DDBJ databases">
        <title>Comparative genomics of rhizobia isolated from Phaseolus vulgaris in China.</title>
        <authorList>
            <person name="Tong W."/>
        </authorList>
    </citation>
    <scope>NUCLEOTIDE SEQUENCE [LARGE SCALE GENOMIC DNA]</scope>
    <source>
        <strain evidence="3 4">PCH1</strain>
    </source>
</reference>
<evidence type="ECO:0000313" key="4">
    <source>
        <dbReference type="Proteomes" id="UP000220353"/>
    </source>
</evidence>
<proteinExistence type="predicted"/>
<dbReference type="AlphaFoldDB" id="A0A2A6M0E4"/>
<reference evidence="2" key="3">
    <citation type="submission" date="2019-10" db="EMBL/GenBank/DDBJ databases">
        <authorList>
            <person name="Sugawara M."/>
            <person name="Epstein B."/>
            <person name="Badgley B."/>
            <person name="Unno T."/>
            <person name="Xu L."/>
            <person name="Reese J."/>
            <person name="Gyaneshwar P."/>
            <person name="Denny R."/>
            <person name="Mudege J."/>
            <person name="Bharti A."/>
            <person name="Farmer A."/>
            <person name="May G."/>
            <person name="Woodward J."/>
            <person name="Medigue C."/>
            <person name="Vallenet D."/>
            <person name="Lajus A."/>
            <person name="Rouy Z."/>
            <person name="Martinez-Vaz B."/>
            <person name="Tiffin P."/>
            <person name="Young N."/>
            <person name="Sadowsky M."/>
        </authorList>
    </citation>
    <scope>NUCLEOTIDE SEQUENCE</scope>
    <source>
        <strain evidence="2">USDA205</strain>
    </source>
</reference>
<sequence length="303" mass="33470">MVKPQNAPNSHMKHTPYDGSSTPFTIGLTQLDPDRWIEPDEALDFYLSEKARLLAEDRGSVFAAEAGTEMAQRELLDFLTDYLPHRYPQVYRRENGAIIAGSRRVGLDDDVPLVTAGSLIQDDLAIMERKDGEWRLTAAYVAFPSSWSLGDKFGRSLDEIHAPVPGFEAGSRNAELIARMFDNLSPARFVERFNWAVNVDGALHLSKPKSEGSGAEAVRLTEDGTFIRVERQTLRKLPLSGAIVFTIRIYSDPLAALRNRPDAAALARAFIEQLSELTLPQAAYKGLVSKREALISALLSIAG</sequence>
<feature type="region of interest" description="Disordered" evidence="1">
    <location>
        <begin position="1"/>
        <end position="20"/>
    </location>
</feature>
<dbReference type="GeneID" id="48974427"/>
<comment type="caution">
    <text evidence="3">The sequence shown here is derived from an EMBL/GenBank/DDBJ whole genome shotgun (WGS) entry which is preliminary data.</text>
</comment>
<organism evidence="3 4">
    <name type="scientific">Rhizobium fredii</name>
    <name type="common">Sinorhizobium fredii</name>
    <dbReference type="NCBI Taxonomy" id="380"/>
    <lineage>
        <taxon>Bacteria</taxon>
        <taxon>Pseudomonadati</taxon>
        <taxon>Pseudomonadota</taxon>
        <taxon>Alphaproteobacteria</taxon>
        <taxon>Hyphomicrobiales</taxon>
        <taxon>Rhizobiaceae</taxon>
        <taxon>Sinorhizobium/Ensifer group</taxon>
        <taxon>Sinorhizobium</taxon>
    </lineage>
</organism>
<dbReference type="InterPro" id="IPR021848">
    <property type="entry name" value="HODM_asu-like"/>
</dbReference>
<accession>A0A2A6M0E4</accession>
<dbReference type="EMBL" id="WISZ01000133">
    <property type="protein sequence ID" value="MQX09863.1"/>
    <property type="molecule type" value="Genomic_DNA"/>
</dbReference>
<evidence type="ECO:0000313" key="2">
    <source>
        <dbReference type="EMBL" id="MQX09863.1"/>
    </source>
</evidence>
<gene>
    <name evidence="3" type="ORF">CO661_11300</name>
    <name evidence="2" type="ORF">GHK48_16720</name>
</gene>
<evidence type="ECO:0000313" key="3">
    <source>
        <dbReference type="EMBL" id="PDT47869.1"/>
    </source>
</evidence>
<reference evidence="2 5" key="1">
    <citation type="journal article" date="2013" name="Genome Biol.">
        <title>Comparative genomics of the core and accessory genomes of 48 Sinorhizobium strains comprising five genospecies.</title>
        <authorList>
            <person name="Sugawara M."/>
            <person name="Epstein B."/>
            <person name="Badgley B.D."/>
            <person name="Unno T."/>
            <person name="Xu L."/>
            <person name="Reese J."/>
            <person name="Gyaneshwar P."/>
            <person name="Denny R."/>
            <person name="Mudge J."/>
            <person name="Bharti A.K."/>
            <person name="Farmer A.D."/>
            <person name="May G.D."/>
            <person name="Woodward J.E."/>
            <person name="Medigue C."/>
            <person name="Vallenet D."/>
            <person name="Lajus A."/>
            <person name="Rouy Z."/>
            <person name="Martinez-Vaz B."/>
            <person name="Tiffin P."/>
            <person name="Young N.D."/>
            <person name="Sadowsky M.J."/>
        </authorList>
    </citation>
    <scope>NUCLEOTIDE SEQUENCE [LARGE SCALE GENOMIC DNA]</scope>
    <source>
        <strain evidence="2 5">USDA205</strain>
    </source>
</reference>